<feature type="compositionally biased region" description="Polar residues" evidence="1">
    <location>
        <begin position="80"/>
        <end position="91"/>
    </location>
</feature>
<protein>
    <submittedName>
        <fullName evidence="2">Zinc finger protein 536 isoform X1</fullName>
    </submittedName>
</protein>
<comment type="caution">
    <text evidence="2">The sequence shown here is derived from an EMBL/GenBank/DDBJ whole genome shotgun (WGS) entry which is preliminary data.</text>
</comment>
<gene>
    <name evidence="2" type="ORF">AKAME5_002431200</name>
</gene>
<dbReference type="Proteomes" id="UP001279410">
    <property type="component" value="Unassembled WGS sequence"/>
</dbReference>
<dbReference type="EMBL" id="BRZM01001342">
    <property type="protein sequence ID" value="GLD72987.1"/>
    <property type="molecule type" value="Genomic_DNA"/>
</dbReference>
<feature type="compositionally biased region" description="Basic and acidic residues" evidence="1">
    <location>
        <begin position="55"/>
        <end position="75"/>
    </location>
</feature>
<dbReference type="AlphaFoldDB" id="A0AAD3NEF3"/>
<name>A0AAD3NEF3_LATJO</name>
<sequence length="153" mass="17172">MAVSSALLSHPPLSLEPWLCTQANHLGKAQLQRSGCKQGAPRRFLPPPPPFTPSKHQDLWWAPDKDGDRDGEKARRLNNHMDQPYNSFQRTSTDDGGLYDGSPRANHGLQGYIAQQSKVWTYPARLLEEHWPGMTRLVKGAPWEMPRGPGGIR</sequence>
<proteinExistence type="predicted"/>
<keyword evidence="3" id="KW-1185">Reference proteome</keyword>
<feature type="region of interest" description="Disordered" evidence="1">
    <location>
        <begin position="32"/>
        <end position="103"/>
    </location>
</feature>
<evidence type="ECO:0000313" key="2">
    <source>
        <dbReference type="EMBL" id="GLD72987.1"/>
    </source>
</evidence>
<reference evidence="2" key="1">
    <citation type="submission" date="2022-08" db="EMBL/GenBank/DDBJ databases">
        <title>Genome sequencing of akame (Lates japonicus).</title>
        <authorList>
            <person name="Hashiguchi Y."/>
            <person name="Takahashi H."/>
        </authorList>
    </citation>
    <scope>NUCLEOTIDE SEQUENCE</scope>
    <source>
        <strain evidence="2">Kochi</strain>
    </source>
</reference>
<evidence type="ECO:0000313" key="3">
    <source>
        <dbReference type="Proteomes" id="UP001279410"/>
    </source>
</evidence>
<organism evidence="2 3">
    <name type="scientific">Lates japonicus</name>
    <name type="common">Japanese lates</name>
    <dbReference type="NCBI Taxonomy" id="270547"/>
    <lineage>
        <taxon>Eukaryota</taxon>
        <taxon>Metazoa</taxon>
        <taxon>Chordata</taxon>
        <taxon>Craniata</taxon>
        <taxon>Vertebrata</taxon>
        <taxon>Euteleostomi</taxon>
        <taxon>Actinopterygii</taxon>
        <taxon>Neopterygii</taxon>
        <taxon>Teleostei</taxon>
        <taxon>Neoteleostei</taxon>
        <taxon>Acanthomorphata</taxon>
        <taxon>Carangaria</taxon>
        <taxon>Carangaria incertae sedis</taxon>
        <taxon>Centropomidae</taxon>
        <taxon>Lates</taxon>
    </lineage>
</organism>
<evidence type="ECO:0000256" key="1">
    <source>
        <dbReference type="SAM" id="MobiDB-lite"/>
    </source>
</evidence>
<accession>A0AAD3NEF3</accession>